<feature type="compositionally biased region" description="Low complexity" evidence="6">
    <location>
        <begin position="107"/>
        <end position="126"/>
    </location>
</feature>
<dbReference type="InterPro" id="IPR035896">
    <property type="entry name" value="AN1-like_Znf"/>
</dbReference>
<dbReference type="InterPro" id="IPR000058">
    <property type="entry name" value="Znf_AN1"/>
</dbReference>
<dbReference type="FunFam" id="4.10.1110.10:FF:000001">
    <property type="entry name" value="Zinc finger AN1-type containing 6"/>
    <property type="match status" value="1"/>
</dbReference>
<evidence type="ECO:0000313" key="9">
    <source>
        <dbReference type="EMBL" id="KVI07414.1"/>
    </source>
</evidence>
<evidence type="ECO:0000256" key="1">
    <source>
        <dbReference type="ARBA" id="ARBA00003732"/>
    </source>
</evidence>
<dbReference type="Gene3D" id="4.10.1110.10">
    <property type="entry name" value="AN1-like Zinc finger"/>
    <property type="match status" value="1"/>
</dbReference>
<comment type="function">
    <text evidence="1">May be involved in environmental stress response.</text>
</comment>
<feature type="region of interest" description="Disordered" evidence="6">
    <location>
        <begin position="103"/>
        <end position="126"/>
    </location>
</feature>
<proteinExistence type="predicted"/>
<evidence type="ECO:0000256" key="5">
    <source>
        <dbReference type="PROSITE-ProRule" id="PRU00449"/>
    </source>
</evidence>
<evidence type="ECO:0000313" key="10">
    <source>
        <dbReference type="Proteomes" id="UP000243975"/>
    </source>
</evidence>
<dbReference type="Pfam" id="PF01754">
    <property type="entry name" value="zf-A20"/>
    <property type="match status" value="1"/>
</dbReference>
<dbReference type="SUPFAM" id="SSF57716">
    <property type="entry name" value="Glucocorticoid receptor-like (DNA-binding domain)"/>
    <property type="match status" value="1"/>
</dbReference>
<dbReference type="SMART" id="SM00259">
    <property type="entry name" value="ZnF_A20"/>
    <property type="match status" value="1"/>
</dbReference>
<keyword evidence="3 5" id="KW-0863">Zinc-finger</keyword>
<feature type="domain" description="A20-type" evidence="7">
    <location>
        <begin position="61"/>
        <end position="95"/>
    </location>
</feature>
<feature type="non-terminal residue" evidence="9">
    <location>
        <position position="216"/>
    </location>
</feature>
<organism evidence="9 10">
    <name type="scientific">Cynara cardunculus var. scolymus</name>
    <name type="common">Globe artichoke</name>
    <name type="synonym">Cynara scolymus</name>
    <dbReference type="NCBI Taxonomy" id="59895"/>
    <lineage>
        <taxon>Eukaryota</taxon>
        <taxon>Viridiplantae</taxon>
        <taxon>Streptophyta</taxon>
        <taxon>Embryophyta</taxon>
        <taxon>Tracheophyta</taxon>
        <taxon>Spermatophyta</taxon>
        <taxon>Magnoliopsida</taxon>
        <taxon>eudicotyledons</taxon>
        <taxon>Gunneridae</taxon>
        <taxon>Pentapetalae</taxon>
        <taxon>asterids</taxon>
        <taxon>campanulids</taxon>
        <taxon>Asterales</taxon>
        <taxon>Asteraceae</taxon>
        <taxon>Carduoideae</taxon>
        <taxon>Cardueae</taxon>
        <taxon>Carduinae</taxon>
        <taxon>Cynara</taxon>
    </lineage>
</organism>
<dbReference type="Proteomes" id="UP000243975">
    <property type="component" value="Unassembled WGS sequence"/>
</dbReference>
<evidence type="ECO:0000259" key="8">
    <source>
        <dbReference type="PROSITE" id="PS51039"/>
    </source>
</evidence>
<dbReference type="PANTHER" id="PTHR10634">
    <property type="entry name" value="AN1-TYPE ZINC FINGER PROTEIN"/>
    <property type="match status" value="1"/>
</dbReference>
<keyword evidence="10" id="KW-1185">Reference proteome</keyword>
<dbReference type="SMART" id="SM00154">
    <property type="entry name" value="ZnF_AN1"/>
    <property type="match status" value="1"/>
</dbReference>
<dbReference type="PROSITE" id="PS51039">
    <property type="entry name" value="ZF_AN1"/>
    <property type="match status" value="1"/>
</dbReference>
<dbReference type="GO" id="GO:0008270">
    <property type="term" value="F:zinc ion binding"/>
    <property type="evidence" value="ECO:0007669"/>
    <property type="project" value="UniProtKB-KW"/>
</dbReference>
<dbReference type="OMA" id="EVAPNQC"/>
<dbReference type="Gramene" id="KVI07414">
    <property type="protein sequence ID" value="KVI07414"/>
    <property type="gene ID" value="Ccrd_014201"/>
</dbReference>
<dbReference type="Gene3D" id="1.20.5.4770">
    <property type="match status" value="1"/>
</dbReference>
<dbReference type="PANTHER" id="PTHR10634:SF67">
    <property type="entry name" value="AN1-TYPE ZINC FINGER PROTEIN 3"/>
    <property type="match status" value="1"/>
</dbReference>
<reference evidence="9 10" key="1">
    <citation type="journal article" date="2016" name="Sci. Rep.">
        <title>The genome sequence of the outbreeding globe artichoke constructed de novo incorporating a phase-aware low-pass sequencing strategy of F1 progeny.</title>
        <authorList>
            <person name="Scaglione D."/>
            <person name="Reyes-Chin-Wo S."/>
            <person name="Acquadro A."/>
            <person name="Froenicke L."/>
            <person name="Portis E."/>
            <person name="Beitel C."/>
            <person name="Tirone M."/>
            <person name="Mauro R."/>
            <person name="Lo Monaco A."/>
            <person name="Mauromicale G."/>
            <person name="Faccioli P."/>
            <person name="Cattivelli L."/>
            <person name="Rieseberg L."/>
            <person name="Michelmore R."/>
            <person name="Lanteri S."/>
        </authorList>
    </citation>
    <scope>NUCLEOTIDE SEQUENCE [LARGE SCALE GENOMIC DNA]</scope>
    <source>
        <strain evidence="9">2C</strain>
    </source>
</reference>
<evidence type="ECO:0000256" key="6">
    <source>
        <dbReference type="SAM" id="MobiDB-lite"/>
    </source>
</evidence>
<dbReference type="PROSITE" id="PS51036">
    <property type="entry name" value="ZF_A20"/>
    <property type="match status" value="1"/>
</dbReference>
<keyword evidence="4" id="KW-0862">Zinc</keyword>
<protein>
    <submittedName>
        <fullName evidence="9">Zinc finger, A20-type</fullName>
    </submittedName>
</protein>
<dbReference type="AlphaFoldDB" id="A0A103YE46"/>
<evidence type="ECO:0000259" key="7">
    <source>
        <dbReference type="PROSITE" id="PS51036"/>
    </source>
</evidence>
<dbReference type="EMBL" id="LEKV01001507">
    <property type="protein sequence ID" value="KVI07414.1"/>
    <property type="molecule type" value="Genomic_DNA"/>
</dbReference>
<keyword evidence="2" id="KW-0479">Metal-binding</keyword>
<dbReference type="Pfam" id="PF01428">
    <property type="entry name" value="zf-AN1"/>
    <property type="match status" value="1"/>
</dbReference>
<feature type="domain" description="AN1-type" evidence="8">
    <location>
        <begin position="151"/>
        <end position="197"/>
    </location>
</feature>
<dbReference type="GO" id="GO:0003677">
    <property type="term" value="F:DNA binding"/>
    <property type="evidence" value="ECO:0007669"/>
    <property type="project" value="InterPro"/>
</dbReference>
<name>A0A103YE46_CYNCS</name>
<dbReference type="InterPro" id="IPR050652">
    <property type="entry name" value="AN1_A20_ZnFinger"/>
</dbReference>
<dbReference type="SUPFAM" id="SSF118310">
    <property type="entry name" value="AN1-like Zinc finger"/>
    <property type="match status" value="1"/>
</dbReference>
<dbReference type="InterPro" id="IPR002653">
    <property type="entry name" value="Znf_A20"/>
</dbReference>
<evidence type="ECO:0000256" key="4">
    <source>
        <dbReference type="ARBA" id="ARBA00022833"/>
    </source>
</evidence>
<accession>A0A103YE46</accession>
<dbReference type="STRING" id="59895.A0A103YE46"/>
<evidence type="ECO:0000256" key="2">
    <source>
        <dbReference type="ARBA" id="ARBA00022723"/>
    </source>
</evidence>
<comment type="caution">
    <text evidence="9">The sequence shown here is derived from an EMBL/GenBank/DDBJ whole genome shotgun (WGS) entry which is preliminary data.</text>
</comment>
<evidence type="ECO:0000256" key="3">
    <source>
        <dbReference type="ARBA" id="ARBA00022771"/>
    </source>
</evidence>
<sequence length="216" mass="23522">TFSQTPGPHFPFLLYISSSNPFFSPTSSVWSSHTHLGFSNSLPIFASFHLPMAEEQEWHEASNHVLCANNCGFFGSPTTLNLCSKCYKDHCLKEQQMSEAKIAVEKSLSPPQQSSPVTSSSSSSSGTLLSLSVATDLDSGTVIPSPAVSKPQQRNRCGCCNRRVGLTGFTCRCGTTFCGTHRYPEMHACTFDFKTMGKEAIARENPVIKAAKLDKI</sequence>
<gene>
    <name evidence="9" type="ORF">Ccrd_014201</name>
</gene>